<keyword evidence="3" id="KW-1185">Reference proteome</keyword>
<gene>
    <name evidence="2" type="ORF">LSH36_211g03033</name>
</gene>
<reference evidence="2" key="1">
    <citation type="journal article" date="2023" name="Mol. Biol. Evol.">
        <title>Third-Generation Sequencing Reveals the Adaptive Role of the Epigenome in Three Deep-Sea Polychaetes.</title>
        <authorList>
            <person name="Perez M."/>
            <person name="Aroh O."/>
            <person name="Sun Y."/>
            <person name="Lan Y."/>
            <person name="Juniper S.K."/>
            <person name="Young C.R."/>
            <person name="Angers B."/>
            <person name="Qian P.Y."/>
        </authorList>
    </citation>
    <scope>NUCLEOTIDE SEQUENCE</scope>
    <source>
        <strain evidence="2">P08H-3</strain>
    </source>
</reference>
<feature type="region of interest" description="Disordered" evidence="1">
    <location>
        <begin position="176"/>
        <end position="346"/>
    </location>
</feature>
<dbReference type="Proteomes" id="UP001208570">
    <property type="component" value="Unassembled WGS sequence"/>
</dbReference>
<feature type="region of interest" description="Disordered" evidence="1">
    <location>
        <begin position="1"/>
        <end position="78"/>
    </location>
</feature>
<evidence type="ECO:0000313" key="2">
    <source>
        <dbReference type="EMBL" id="KAK2156528.1"/>
    </source>
</evidence>
<name>A0AAD9JNL8_9ANNE</name>
<dbReference type="AlphaFoldDB" id="A0AAD9JNL8"/>
<proteinExistence type="predicted"/>
<sequence length="396" mass="43758">MDPGLSNRGKVADRRQQQQLVDLMTRSLPGILRLDGENPQTDDVSASSSSSGFRPDHARTVRLERPATYDGNEDRPKVKKRVTFQPEEHLEIIMEISPRHDSPLFEELEPCDPEKLMLEDGGGRTQGDLYGAGSYPNNVNSVGSGNKNADVVTRISGLMGFGLPIPVAPALITTRKGRPRLPERRSMTQERQEKSILMNHTHKRIRSAPPLKTSSSNKDDFSSYGSPMEQRFSRLGSVKSASLGSKSGSHRDKAATGHVFRGGHIRPKSPVTKRELLTPNLTLGRSRNIPPRTRNDSLYARSHQVHQSPYRQGASSAGSRRSVTRSDASSLSVTGSRMDAHNKAERRVMFAPSVSPRKIQAWQEANMALRTNGLLVSEPCIAQLWDHDPSYGPKCS</sequence>
<comment type="caution">
    <text evidence="2">The sequence shown here is derived from an EMBL/GenBank/DDBJ whole genome shotgun (WGS) entry which is preliminary data.</text>
</comment>
<feature type="compositionally biased region" description="Basic and acidic residues" evidence="1">
    <location>
        <begin position="180"/>
        <end position="194"/>
    </location>
</feature>
<dbReference type="EMBL" id="JAODUP010000211">
    <property type="protein sequence ID" value="KAK2156528.1"/>
    <property type="molecule type" value="Genomic_DNA"/>
</dbReference>
<organism evidence="2 3">
    <name type="scientific">Paralvinella palmiformis</name>
    <dbReference type="NCBI Taxonomy" id="53620"/>
    <lineage>
        <taxon>Eukaryota</taxon>
        <taxon>Metazoa</taxon>
        <taxon>Spiralia</taxon>
        <taxon>Lophotrochozoa</taxon>
        <taxon>Annelida</taxon>
        <taxon>Polychaeta</taxon>
        <taxon>Sedentaria</taxon>
        <taxon>Canalipalpata</taxon>
        <taxon>Terebellida</taxon>
        <taxon>Terebelliformia</taxon>
        <taxon>Alvinellidae</taxon>
        <taxon>Paralvinella</taxon>
    </lineage>
</organism>
<feature type="compositionally biased region" description="Polar residues" evidence="1">
    <location>
        <begin position="325"/>
        <end position="335"/>
    </location>
</feature>
<protein>
    <submittedName>
        <fullName evidence="2">Uncharacterized protein</fullName>
    </submittedName>
</protein>
<accession>A0AAD9JNL8</accession>
<feature type="compositionally biased region" description="Basic and acidic residues" evidence="1">
    <location>
        <begin position="54"/>
        <end position="76"/>
    </location>
</feature>
<evidence type="ECO:0000256" key="1">
    <source>
        <dbReference type="SAM" id="MobiDB-lite"/>
    </source>
</evidence>
<evidence type="ECO:0000313" key="3">
    <source>
        <dbReference type="Proteomes" id="UP001208570"/>
    </source>
</evidence>